<accession>A0ABW4M3W7</accession>
<keyword evidence="1" id="KW-1133">Transmembrane helix</keyword>
<dbReference type="Proteomes" id="UP001597322">
    <property type="component" value="Unassembled WGS sequence"/>
</dbReference>
<evidence type="ECO:0000313" key="3">
    <source>
        <dbReference type="Proteomes" id="UP001597322"/>
    </source>
</evidence>
<name>A0ABW4M3W7_9HYPH</name>
<protein>
    <submittedName>
        <fullName evidence="2">Uncharacterized protein</fullName>
    </submittedName>
</protein>
<evidence type="ECO:0000256" key="1">
    <source>
        <dbReference type="SAM" id="Phobius"/>
    </source>
</evidence>
<keyword evidence="3" id="KW-1185">Reference proteome</keyword>
<evidence type="ECO:0000313" key="2">
    <source>
        <dbReference type="EMBL" id="MFD1745924.1"/>
    </source>
</evidence>
<dbReference type="EMBL" id="JBHUEQ010000017">
    <property type="protein sequence ID" value="MFD1745924.1"/>
    <property type="molecule type" value="Genomic_DNA"/>
</dbReference>
<feature type="transmembrane region" description="Helical" evidence="1">
    <location>
        <begin position="129"/>
        <end position="151"/>
    </location>
</feature>
<reference evidence="3" key="1">
    <citation type="journal article" date="2019" name="Int. J. Syst. Evol. Microbiol.">
        <title>The Global Catalogue of Microorganisms (GCM) 10K type strain sequencing project: providing services to taxonomists for standard genome sequencing and annotation.</title>
        <authorList>
            <consortium name="The Broad Institute Genomics Platform"/>
            <consortium name="The Broad Institute Genome Sequencing Center for Infectious Disease"/>
            <person name="Wu L."/>
            <person name="Ma J."/>
        </authorList>
    </citation>
    <scope>NUCLEOTIDE SEQUENCE [LARGE SCALE GENOMIC DNA]</scope>
    <source>
        <strain evidence="3">CG52</strain>
    </source>
</reference>
<comment type="caution">
    <text evidence="2">The sequence shown here is derived from an EMBL/GenBank/DDBJ whole genome shotgun (WGS) entry which is preliminary data.</text>
</comment>
<organism evidence="2 3">
    <name type="scientific">Rhizobium helianthi</name>
    <dbReference type="NCBI Taxonomy" id="1132695"/>
    <lineage>
        <taxon>Bacteria</taxon>
        <taxon>Pseudomonadati</taxon>
        <taxon>Pseudomonadota</taxon>
        <taxon>Alphaproteobacteria</taxon>
        <taxon>Hyphomicrobiales</taxon>
        <taxon>Rhizobiaceae</taxon>
        <taxon>Rhizobium/Agrobacterium group</taxon>
        <taxon>Rhizobium</taxon>
    </lineage>
</organism>
<proteinExistence type="predicted"/>
<sequence length="199" mass="21314">MSPLLFDCGRNFADFIETYEYAQTMPWLADVARLERAWLDAYHAADANHLDPGALAAIAPEQTGDIFIPSLQSEPFRTTSPSRTAQELHLSDGATQETPLEDRILVLCIVIGLSWRDFCAMWHPAKAVLPWAAIRMTAASALFLAAVGLAFSVTDLRMGLATTGLGAVIALLAGERVGSDTALITATLGFAVYIAGMAS</sequence>
<gene>
    <name evidence="2" type="ORF">ACFSE1_10675</name>
</gene>
<keyword evidence="1" id="KW-0472">Membrane</keyword>
<dbReference type="RefSeq" id="WP_377400543.1">
    <property type="nucleotide sequence ID" value="NZ_JBHUEQ010000017.1"/>
</dbReference>
<keyword evidence="1" id="KW-0812">Transmembrane</keyword>